<keyword evidence="2" id="KW-1185">Reference proteome</keyword>
<evidence type="ECO:0000313" key="1">
    <source>
        <dbReference type="EMBL" id="SDM68783.1"/>
    </source>
</evidence>
<protein>
    <submittedName>
        <fullName evidence="1">Uncharacterized protein</fullName>
    </submittedName>
</protein>
<organism evidence="1 2">
    <name type="scientific">Sediminibacillus halophilus</name>
    <dbReference type="NCBI Taxonomy" id="482461"/>
    <lineage>
        <taxon>Bacteria</taxon>
        <taxon>Bacillati</taxon>
        <taxon>Bacillota</taxon>
        <taxon>Bacilli</taxon>
        <taxon>Bacillales</taxon>
        <taxon>Bacillaceae</taxon>
        <taxon>Sediminibacillus</taxon>
    </lineage>
</organism>
<dbReference type="EMBL" id="FNHF01000004">
    <property type="protein sequence ID" value="SDM68783.1"/>
    <property type="molecule type" value="Genomic_DNA"/>
</dbReference>
<reference evidence="2" key="1">
    <citation type="submission" date="2016-10" db="EMBL/GenBank/DDBJ databases">
        <authorList>
            <person name="Varghese N."/>
            <person name="Submissions S."/>
        </authorList>
    </citation>
    <scope>NUCLEOTIDE SEQUENCE [LARGE SCALE GENOMIC DNA]</scope>
    <source>
        <strain evidence="2">CGMCC 1.6199</strain>
    </source>
</reference>
<dbReference type="STRING" id="482461.SAMN05216244_3190"/>
<name>A0A1G9V9N3_9BACI</name>
<dbReference type="AlphaFoldDB" id="A0A1G9V9N3"/>
<evidence type="ECO:0000313" key="2">
    <source>
        <dbReference type="Proteomes" id="UP000182347"/>
    </source>
</evidence>
<accession>A0A1G9V9N3</accession>
<proteinExistence type="predicted"/>
<sequence length="37" mass="4215">MKKKLVILFCTAMMVLPIMLMEEDLPDPIVPPSQQDV</sequence>
<gene>
    <name evidence="1" type="ORF">SAMN05216244_3190</name>
</gene>
<dbReference type="Proteomes" id="UP000182347">
    <property type="component" value="Unassembled WGS sequence"/>
</dbReference>